<comment type="caution">
    <text evidence="1">The sequence shown here is derived from an EMBL/GenBank/DDBJ whole genome shotgun (WGS) entry which is preliminary data.</text>
</comment>
<dbReference type="RefSeq" id="WP_096443913.1">
    <property type="nucleotide sequence ID" value="NZ_NWTN01000002.1"/>
</dbReference>
<gene>
    <name evidence="1" type="ORF">COR51_05375</name>
</gene>
<keyword evidence="2" id="KW-1185">Reference proteome</keyword>
<evidence type="ECO:0000313" key="2">
    <source>
        <dbReference type="Proteomes" id="UP000238163"/>
    </source>
</evidence>
<dbReference type="Proteomes" id="UP000238163">
    <property type="component" value="Unassembled WGS sequence"/>
</dbReference>
<dbReference type="EMBL" id="NWTN01000002">
    <property type="protein sequence ID" value="PRQ68838.1"/>
    <property type="molecule type" value="Genomic_DNA"/>
</dbReference>
<reference evidence="1 2" key="1">
    <citation type="submission" date="2018-03" db="EMBL/GenBank/DDBJ databases">
        <title>Genetic Diversity and Phenotypic Plasticity of AHL Mediated Quorum Sensing in Environmental Strains of Vibrio mediterranei.</title>
        <authorList>
            <person name="Lantoine F."/>
            <person name="Vouve F."/>
        </authorList>
    </citation>
    <scope>NUCLEOTIDE SEQUENCE [LARGE SCALE GENOMIC DNA]</scope>
    <source>
        <strain evidence="1 2">17LN0615E</strain>
    </source>
</reference>
<proteinExistence type="predicted"/>
<organism evidence="1 2">
    <name type="scientific">Vibrio mediterranei</name>
    <dbReference type="NCBI Taxonomy" id="689"/>
    <lineage>
        <taxon>Bacteria</taxon>
        <taxon>Pseudomonadati</taxon>
        <taxon>Pseudomonadota</taxon>
        <taxon>Gammaproteobacteria</taxon>
        <taxon>Vibrionales</taxon>
        <taxon>Vibrionaceae</taxon>
        <taxon>Vibrio</taxon>
    </lineage>
</organism>
<protein>
    <submittedName>
        <fullName evidence="1">Uncharacterized protein</fullName>
    </submittedName>
</protein>
<sequence>MRLFDIEKTVFNTVFFWVIAFDGSSSLLKEQVKCELKHQQIEIILEVDKGNPIIDVTTSMDDRFRWQASGGTALFSLNKEVFPIVVEDSKSTSKLIIDKGCLIEGIKKSSHSHKEKEDFQ</sequence>
<evidence type="ECO:0000313" key="1">
    <source>
        <dbReference type="EMBL" id="PRQ68838.1"/>
    </source>
</evidence>
<name>A0ABX5DI47_9VIBR</name>
<accession>A0ABX5DI47</accession>